<sequence>MGNIREVFAVVAVVSSLWIACGGERTSVPRWEEDPGERPSTLSPSLSVCVFQRTYLQDGLLHEEKLLDAHGRMLHWRSLGPSGGTEFEIFSVYDAAGREVIREEHGPESDQLSTWEYASDGLLLAHHSDYPVTGDLYHYDARGRLLYVEKIRDGELSSTESFVYDEAGLRVEARDTGADGSLYGMTRFDYHENGVLKHSIHYVTPHGGSREETFDSAGRLLSERLSSSAHHATVSSTDYNYDEQGRLTARESYYKEFPYREESRLTTRFTFDAQGRLALQDEVRIEGDIQQPVRQHHTLVFTYAPQLVRVERYDDHGVLEGSRELSYDASGRLSRELFSGAMALQQRSIDYLYLPCGW</sequence>
<dbReference type="PROSITE" id="PS51257">
    <property type="entry name" value="PROKAR_LIPOPROTEIN"/>
    <property type="match status" value="1"/>
</dbReference>
<evidence type="ECO:0000313" key="2">
    <source>
        <dbReference type="Proteomes" id="UP000217257"/>
    </source>
</evidence>
<organism evidence="1 2">
    <name type="scientific">Cystobacter fuscus</name>
    <dbReference type="NCBI Taxonomy" id="43"/>
    <lineage>
        <taxon>Bacteria</taxon>
        <taxon>Pseudomonadati</taxon>
        <taxon>Myxococcota</taxon>
        <taxon>Myxococcia</taxon>
        <taxon>Myxococcales</taxon>
        <taxon>Cystobacterineae</taxon>
        <taxon>Archangiaceae</taxon>
        <taxon>Cystobacter</taxon>
    </lineage>
</organism>
<reference evidence="1 2" key="1">
    <citation type="submission" date="2017-06" db="EMBL/GenBank/DDBJ databases">
        <title>Sequencing and comparative analysis of myxobacterial genomes.</title>
        <authorList>
            <person name="Rupp O."/>
            <person name="Goesmann A."/>
            <person name="Sogaard-Andersen L."/>
        </authorList>
    </citation>
    <scope>NUCLEOTIDE SEQUENCE [LARGE SCALE GENOMIC DNA]</scope>
    <source>
        <strain evidence="1 2">DSM 52655</strain>
    </source>
</reference>
<dbReference type="Proteomes" id="UP000217257">
    <property type="component" value="Chromosome"/>
</dbReference>
<proteinExistence type="predicted"/>
<dbReference type="InterPro" id="IPR050708">
    <property type="entry name" value="T6SS_VgrG/RHS"/>
</dbReference>
<dbReference type="PANTHER" id="PTHR32305">
    <property type="match status" value="1"/>
</dbReference>
<gene>
    <name evidence="1" type="ORF">CYFUS_004166</name>
</gene>
<name>A0A250J5P8_9BACT</name>
<protein>
    <submittedName>
        <fullName evidence="1">Uncharacterized protein</fullName>
    </submittedName>
</protein>
<dbReference type="Gene3D" id="2.180.10.10">
    <property type="entry name" value="RHS repeat-associated core"/>
    <property type="match status" value="1"/>
</dbReference>
<dbReference type="PANTHER" id="PTHR32305:SF15">
    <property type="entry name" value="PROTEIN RHSA-RELATED"/>
    <property type="match status" value="1"/>
</dbReference>
<dbReference type="KEGG" id="cfus:CYFUS_004166"/>
<dbReference type="AlphaFoldDB" id="A0A250J5P8"/>
<evidence type="ECO:0000313" key="1">
    <source>
        <dbReference type="EMBL" id="ATB38731.1"/>
    </source>
</evidence>
<dbReference type="EMBL" id="CP022098">
    <property type="protein sequence ID" value="ATB38731.1"/>
    <property type="molecule type" value="Genomic_DNA"/>
</dbReference>
<accession>A0A250J5P8</accession>